<comment type="caution">
    <text evidence="1">The sequence shown here is derived from an EMBL/GenBank/DDBJ whole genome shotgun (WGS) entry which is preliminary data.</text>
</comment>
<dbReference type="AlphaFoldDB" id="A0ABD2P4I5"/>
<proteinExistence type="predicted"/>
<organism evidence="1 2">
    <name type="scientific">Cryptolaemus montrouzieri</name>
    <dbReference type="NCBI Taxonomy" id="559131"/>
    <lineage>
        <taxon>Eukaryota</taxon>
        <taxon>Metazoa</taxon>
        <taxon>Ecdysozoa</taxon>
        <taxon>Arthropoda</taxon>
        <taxon>Hexapoda</taxon>
        <taxon>Insecta</taxon>
        <taxon>Pterygota</taxon>
        <taxon>Neoptera</taxon>
        <taxon>Endopterygota</taxon>
        <taxon>Coleoptera</taxon>
        <taxon>Polyphaga</taxon>
        <taxon>Cucujiformia</taxon>
        <taxon>Coccinelloidea</taxon>
        <taxon>Coccinellidae</taxon>
        <taxon>Scymninae</taxon>
        <taxon>Scymnini</taxon>
        <taxon>Cryptolaemus</taxon>
    </lineage>
</organism>
<sequence length="104" mass="12305">MIRATFRSDTRLIRNSMIQKSTAPPNTAYLKMEKSQPEFQVEIETAQKFEYIGIDVLTKRITSVRIIFKTKPKEEKFSAETKKLIDDKRKMERDTEEFKDRNGN</sequence>
<name>A0ABD2P4I5_9CUCU</name>
<dbReference type="Proteomes" id="UP001516400">
    <property type="component" value="Unassembled WGS sequence"/>
</dbReference>
<accession>A0ABD2P4I5</accession>
<dbReference type="EMBL" id="JABFTP020000185">
    <property type="protein sequence ID" value="KAL3285883.1"/>
    <property type="molecule type" value="Genomic_DNA"/>
</dbReference>
<evidence type="ECO:0000313" key="2">
    <source>
        <dbReference type="Proteomes" id="UP001516400"/>
    </source>
</evidence>
<protein>
    <submittedName>
        <fullName evidence="1">Uncharacterized protein</fullName>
    </submittedName>
</protein>
<evidence type="ECO:0000313" key="1">
    <source>
        <dbReference type="EMBL" id="KAL3285883.1"/>
    </source>
</evidence>
<gene>
    <name evidence="1" type="ORF">HHI36_000403</name>
</gene>
<reference evidence="1 2" key="1">
    <citation type="journal article" date="2021" name="BMC Biol.">
        <title>Horizontally acquired antibacterial genes associated with adaptive radiation of ladybird beetles.</title>
        <authorList>
            <person name="Li H.S."/>
            <person name="Tang X.F."/>
            <person name="Huang Y.H."/>
            <person name="Xu Z.Y."/>
            <person name="Chen M.L."/>
            <person name="Du X.Y."/>
            <person name="Qiu B.Y."/>
            <person name="Chen P.T."/>
            <person name="Zhang W."/>
            <person name="Slipinski A."/>
            <person name="Escalona H.E."/>
            <person name="Waterhouse R.M."/>
            <person name="Zwick A."/>
            <person name="Pang H."/>
        </authorList>
    </citation>
    <scope>NUCLEOTIDE SEQUENCE [LARGE SCALE GENOMIC DNA]</scope>
    <source>
        <strain evidence="1">SYSU2018</strain>
    </source>
</reference>
<keyword evidence="2" id="KW-1185">Reference proteome</keyword>